<organism evidence="1 2">
    <name type="scientific">Smittium culicis</name>
    <dbReference type="NCBI Taxonomy" id="133412"/>
    <lineage>
        <taxon>Eukaryota</taxon>
        <taxon>Fungi</taxon>
        <taxon>Fungi incertae sedis</taxon>
        <taxon>Zoopagomycota</taxon>
        <taxon>Kickxellomycotina</taxon>
        <taxon>Harpellomycetes</taxon>
        <taxon>Harpellales</taxon>
        <taxon>Legeriomycetaceae</taxon>
        <taxon>Smittium</taxon>
    </lineage>
</organism>
<evidence type="ECO:0000313" key="1">
    <source>
        <dbReference type="EMBL" id="OMJ10143.1"/>
    </source>
</evidence>
<dbReference type="EMBL" id="LSSN01005146">
    <property type="protein sequence ID" value="OMJ10143.1"/>
    <property type="molecule type" value="Genomic_DNA"/>
</dbReference>
<gene>
    <name evidence="1" type="ORF">AYI70_g10509</name>
</gene>
<protein>
    <submittedName>
        <fullName evidence="1">Uncharacterized protein</fullName>
    </submittedName>
</protein>
<evidence type="ECO:0000313" key="2">
    <source>
        <dbReference type="Proteomes" id="UP000187283"/>
    </source>
</evidence>
<sequence length="69" mass="8432">MVSSSQRNNYWRKTKGLEEECLKPIARMRIYDLWKRNYNFLCTNTFDNTNGNYVSESRNTVWAFHLEYK</sequence>
<dbReference type="Proteomes" id="UP000187283">
    <property type="component" value="Unassembled WGS sequence"/>
</dbReference>
<dbReference type="AlphaFoldDB" id="A0A1R1X678"/>
<reference evidence="1 2" key="1">
    <citation type="submission" date="2017-01" db="EMBL/GenBank/DDBJ databases">
        <authorList>
            <person name="Mah S.A."/>
            <person name="Swanson W.J."/>
            <person name="Moy G.W."/>
            <person name="Vacquier V.D."/>
        </authorList>
    </citation>
    <scope>NUCLEOTIDE SEQUENCE [LARGE SCALE GENOMIC DNA]</scope>
    <source>
        <strain evidence="1 2">GSMNP</strain>
    </source>
</reference>
<proteinExistence type="predicted"/>
<comment type="caution">
    <text evidence="1">The sequence shown here is derived from an EMBL/GenBank/DDBJ whole genome shotgun (WGS) entry which is preliminary data.</text>
</comment>
<name>A0A1R1X678_9FUNG</name>
<keyword evidence="2" id="KW-1185">Reference proteome</keyword>
<accession>A0A1R1X678</accession>